<dbReference type="EMBL" id="LACB01000737">
    <property type="protein sequence ID" value="KAJ9481587.1"/>
    <property type="molecule type" value="Genomic_DNA"/>
</dbReference>
<evidence type="ECO:0000313" key="2">
    <source>
        <dbReference type="Proteomes" id="UP001227192"/>
    </source>
</evidence>
<sequence length="125" mass="13965">MGLNFPILSEKDPDNATLPGYAEYLPSVDATGTLKAANNHIPSDAPRSALDVLRSRHHHVWIDNNHRLSLATKDSMVFVATLLLCLGKAYDCNMEIFFTSFTNQNSKKLSESKESRAEALWKTEN</sequence>
<comment type="caution">
    <text evidence="1">The sequence shown here is derived from an EMBL/GenBank/DDBJ whole genome shotgun (WGS) entry which is preliminary data.</text>
</comment>
<protein>
    <submittedName>
        <fullName evidence="1">Uncharacterized protein</fullName>
    </submittedName>
</protein>
<reference evidence="1" key="2">
    <citation type="journal article" date="2016" name="Fungal Biol.">
        <title>Ochratoxin A production by Penicillium thymicola.</title>
        <authorList>
            <person name="Nguyen H.D.T."/>
            <person name="McMullin D.R."/>
            <person name="Ponomareva E."/>
            <person name="Riley R."/>
            <person name="Pomraning K.R."/>
            <person name="Baker S.E."/>
            <person name="Seifert K.A."/>
        </authorList>
    </citation>
    <scope>NUCLEOTIDE SEQUENCE</scope>
    <source>
        <strain evidence="1">DAOM 180753</strain>
    </source>
</reference>
<name>A0AAI9X2T5_PENTH</name>
<proteinExistence type="predicted"/>
<evidence type="ECO:0000313" key="1">
    <source>
        <dbReference type="EMBL" id="KAJ9481587.1"/>
    </source>
</evidence>
<reference evidence="1" key="1">
    <citation type="submission" date="2015-06" db="EMBL/GenBank/DDBJ databases">
        <authorList>
            <person name="Nguyen H."/>
        </authorList>
    </citation>
    <scope>NUCLEOTIDE SEQUENCE</scope>
    <source>
        <strain evidence="1">DAOM 180753</strain>
    </source>
</reference>
<organism evidence="1 2">
    <name type="scientific">Penicillium thymicola</name>
    <dbReference type="NCBI Taxonomy" id="293382"/>
    <lineage>
        <taxon>Eukaryota</taxon>
        <taxon>Fungi</taxon>
        <taxon>Dikarya</taxon>
        <taxon>Ascomycota</taxon>
        <taxon>Pezizomycotina</taxon>
        <taxon>Eurotiomycetes</taxon>
        <taxon>Eurotiomycetidae</taxon>
        <taxon>Eurotiales</taxon>
        <taxon>Aspergillaceae</taxon>
        <taxon>Penicillium</taxon>
    </lineage>
</organism>
<accession>A0AAI9X2T5</accession>
<dbReference type="Proteomes" id="UP001227192">
    <property type="component" value="Unassembled WGS sequence"/>
</dbReference>
<dbReference type="AlphaFoldDB" id="A0AAI9X2T5"/>
<keyword evidence="2" id="KW-1185">Reference proteome</keyword>
<gene>
    <name evidence="1" type="ORF">VN97_g11884</name>
</gene>